<keyword evidence="2" id="KW-0732">Signal</keyword>
<dbReference type="Gene3D" id="1.50.10.20">
    <property type="match status" value="1"/>
</dbReference>
<evidence type="ECO:0000313" key="4">
    <source>
        <dbReference type="EMBL" id="MFD0724858.1"/>
    </source>
</evidence>
<dbReference type="Pfam" id="PF01835">
    <property type="entry name" value="MG2"/>
    <property type="match status" value="1"/>
</dbReference>
<protein>
    <submittedName>
        <fullName evidence="4">MG2 domain-containing protein</fullName>
    </submittedName>
</protein>
<name>A0ABW2YAD7_9GAMM</name>
<accession>A0ABW2YAD7</accession>
<reference evidence="5" key="1">
    <citation type="journal article" date="2019" name="Int. J. Syst. Evol. Microbiol.">
        <title>The Global Catalogue of Microorganisms (GCM) 10K type strain sequencing project: providing services to taxonomists for standard genome sequencing and annotation.</title>
        <authorList>
            <consortium name="The Broad Institute Genomics Platform"/>
            <consortium name="The Broad Institute Genome Sequencing Center for Infectious Disease"/>
            <person name="Wu L."/>
            <person name="Ma J."/>
        </authorList>
    </citation>
    <scope>NUCLEOTIDE SEQUENCE [LARGE SCALE GENOMIC DNA]</scope>
    <source>
        <strain evidence="5">CCUG 55585</strain>
    </source>
</reference>
<feature type="chain" id="PRO_5047383201" evidence="2">
    <location>
        <begin position="20"/>
        <end position="1914"/>
    </location>
</feature>
<dbReference type="RefSeq" id="WP_386822495.1">
    <property type="nucleotide sequence ID" value="NZ_JBHTIF010000001.1"/>
</dbReference>
<dbReference type="InterPro" id="IPR002890">
    <property type="entry name" value="MG2"/>
</dbReference>
<evidence type="ECO:0000259" key="3">
    <source>
        <dbReference type="SMART" id="SM01360"/>
    </source>
</evidence>
<feature type="domain" description="Alpha-2-macroglobulin" evidence="3">
    <location>
        <begin position="1231"/>
        <end position="1321"/>
    </location>
</feature>
<dbReference type="InterPro" id="IPR041246">
    <property type="entry name" value="Bact_MG10"/>
</dbReference>
<feature type="signal peptide" evidence="2">
    <location>
        <begin position="1"/>
        <end position="19"/>
    </location>
</feature>
<organism evidence="4 5">
    <name type="scientific">Lysobacter brunescens</name>
    <dbReference type="NCBI Taxonomy" id="262323"/>
    <lineage>
        <taxon>Bacteria</taxon>
        <taxon>Pseudomonadati</taxon>
        <taxon>Pseudomonadota</taxon>
        <taxon>Gammaproteobacteria</taxon>
        <taxon>Lysobacterales</taxon>
        <taxon>Lysobacteraceae</taxon>
        <taxon>Lysobacter</taxon>
    </lineage>
</organism>
<proteinExistence type="inferred from homology"/>
<dbReference type="Gene3D" id="2.60.40.1930">
    <property type="match status" value="1"/>
</dbReference>
<sequence length="1914" mass="204547">MLLAALCLPAMVLPVKGLAADPTRGIQVDVEDDGFSLEFPEPMLALDNQPVTGLRVEPALALDCHWSDDTEIGCTVAGGKPLPPATRLTIRLAPGLQTASGKPLGAVVLTVETERPELDASVTDWKAGVPSLVLEGNLPMTAEAVARVLSLGDGERIWRGLRVSPLPGRRHWNGRERPRFAVTLPPDLPTDAVIDVVADAGLRSSAGPLPSDEPGRLLLFRHAEPFRVRAATCASREREARDLQPADGLSLDCVPGRSIAIHFSATLQADARAAFVAALPTGVVLSRWVTASAPVESDARVSQGDGDVASLVIDAPDTRIAFDIDGGLRDVDARRLSAPTRVELRTGAPRPALRAPATRWLLGDPDRAGIEAVNAPALTLDIDGLGAGPLRERLGIASTRGTAATAVSASARRTLGEGGTLRWQLGPHSWEALRMAAPQFDLGAQVAGSEVVAWALDWDDSRSLDGVEVELVRLAPAAKEDPASMPTETVVGTARTGRDGVARLVLPADFARAPKTRGTPPASWFLRATDRARRAVLHLGEDGNGGLARVSTTRPRLFVATDRPLYRAGDTVRFHGWVRVGRGGRLLRPEDKAVALSLVSDAQRTELLTWRGTLDDGGAFAGEFVLPSQTVDGDYCFRLDEGEHAACIFVGTFRAQDLWAQAETTTPLVRDGDRIALDIEAGYWSGGAASGAEIRRVRTFMEAASPADAYPAFADYAFLDASADDVHARFAPPAAATGTLDADGRARVEIPVAFVDDEAETPAQPPAFARLQTTAEIALAGREPVVSNGATVHYARHARYVGLRLLPAWFDAATPLRLDAVLVAADGTAVPGETITVTVVRRSEQVDGTTQDEPVATCTLVAGTPAPCDVPRTRSGRYVFTARSGDAAPAVLTRYVWNARGARGEAPAIESALEVIAAPADASAPVRLLLRQPYARADALLVVSAGGEVLATRTLAIDRAETELTLPTHADGRNRVDMTLRVRERAPAPVDAEGLRKAPRSTTLTVAVDVPRPERKPAVALSLDRIRTEPGQPVQVRVRNNGPTPRTVALAVFDDALRSLAGARWDDFDPHGAAWLGSRDADWRGRLHVIDYAGWNKAPWTHWLPWDDAKVEASLRGPASARAVMRLREAEIRRSTEVVAPDFPEEPPVVFDAASEVDSPASPGMGYAGETDDLDRIAVTGSRILRAQDIGPVADLLYIVKPDPGATRRERAPPPDPALLALRVRGAFADTALWQGGLRLAPGEERVFTVTAPDNLTRWRAVAWSADDGEGFDRAEAMFDVGLPLEARLDAPVRLYPGDRAELTANVRQSGDAPLRVDARLAVEALGAQADATLDLAARGQSSFVLDIAPGAEATPRMLVATAHAHGGAHGDAVSQAIELASPSIDARRVQAGWLGASPLLLPMPTLPAGARDVRLSVSLLPGADALVHGWIDDLHRYPHRCWEQMLSRAVAAAIALERGEGARFPDARASIDDALANVAVFQTGDGGFRYFADTSDDDGGDVPLTAWTVRVLRTLADLGHDVPLRALSKADGYLQRRVHPSGSDPVTRVRVAFAAAAQEKPGFAVTDGLWREFATLPLPAQVAAARAMAAGRHPQARDAARRLLDATTLRGKARVLRAPGRHDRWMSSDLREQCELIALLRRHPSFADTVTRRALIAGLGDLYAGGVPEVDTQSGAVCLLALRGLGRDGTRTPVTLDLSLGDRRTTLALAPGGEPPRWDLAIEPREAGQPLRLTPQVGGDVPASYRVEYRYSEDARAANASAIGFALQREYRMLRDGRWQPLAGESLRDGDWVRVTLRLDTRADRHFVAITDAVPGGLRPTDLTLSGVAGVDLQAVSDEGSGWFRTRRLDPRAPKFYAKVLPAGRHEVHYFARVGNAGDYLAAPAQAELMYGAATRARTAATRVVIEGGAPDR</sequence>
<evidence type="ECO:0000313" key="5">
    <source>
        <dbReference type="Proteomes" id="UP001597110"/>
    </source>
</evidence>
<comment type="similarity">
    <text evidence="1">Belongs to the protease inhibitor I39 (alpha-2-macroglobulin) family. Bacterial alpha-2-macroglobulin subfamily.</text>
</comment>
<dbReference type="InterPro" id="IPR051802">
    <property type="entry name" value="YfhM-like"/>
</dbReference>
<dbReference type="Proteomes" id="UP001597110">
    <property type="component" value="Unassembled WGS sequence"/>
</dbReference>
<dbReference type="Pfam" id="PF17973">
    <property type="entry name" value="bMG10"/>
    <property type="match status" value="1"/>
</dbReference>
<gene>
    <name evidence="4" type="ORF">ACFQ0E_04515</name>
</gene>
<evidence type="ECO:0000256" key="2">
    <source>
        <dbReference type="SAM" id="SignalP"/>
    </source>
</evidence>
<dbReference type="PANTHER" id="PTHR40094">
    <property type="entry name" value="ALPHA-2-MACROGLOBULIN HOMOLOG"/>
    <property type="match status" value="1"/>
</dbReference>
<comment type="caution">
    <text evidence="4">The sequence shown here is derived from an EMBL/GenBank/DDBJ whole genome shotgun (WGS) entry which is preliminary data.</text>
</comment>
<evidence type="ECO:0000256" key="1">
    <source>
        <dbReference type="ARBA" id="ARBA00010556"/>
    </source>
</evidence>
<dbReference type="InterPro" id="IPR001599">
    <property type="entry name" value="Macroglobln_a2"/>
</dbReference>
<dbReference type="PANTHER" id="PTHR40094:SF1">
    <property type="entry name" value="UBIQUITIN DOMAIN-CONTAINING PROTEIN"/>
    <property type="match status" value="1"/>
</dbReference>
<dbReference type="SUPFAM" id="SSF48239">
    <property type="entry name" value="Terpenoid cyclases/Protein prenyltransferases"/>
    <property type="match status" value="1"/>
</dbReference>
<dbReference type="EMBL" id="JBHTIF010000001">
    <property type="protein sequence ID" value="MFD0724858.1"/>
    <property type="molecule type" value="Genomic_DNA"/>
</dbReference>
<dbReference type="SMART" id="SM01360">
    <property type="entry name" value="A2M"/>
    <property type="match status" value="1"/>
</dbReference>
<dbReference type="InterPro" id="IPR008930">
    <property type="entry name" value="Terpenoid_cyclase/PrenylTrfase"/>
</dbReference>
<dbReference type="Pfam" id="PF00207">
    <property type="entry name" value="A2M"/>
    <property type="match status" value="1"/>
</dbReference>
<keyword evidence="5" id="KW-1185">Reference proteome</keyword>